<protein>
    <recommendedName>
        <fullName evidence="2">AT3G52170-like helix-turn-helix domain-containing protein</fullName>
    </recommendedName>
</protein>
<evidence type="ECO:0000259" key="2">
    <source>
        <dbReference type="Pfam" id="PF25896"/>
    </source>
</evidence>
<dbReference type="InterPro" id="IPR058942">
    <property type="entry name" value="AT3G52170-like"/>
</dbReference>
<feature type="region of interest" description="Disordered" evidence="1">
    <location>
        <begin position="282"/>
        <end position="324"/>
    </location>
</feature>
<dbReference type="EMBL" id="PQIB02000012">
    <property type="protein sequence ID" value="RLM79416.1"/>
    <property type="molecule type" value="Genomic_DNA"/>
</dbReference>
<sequence length="338" mass="37004">MQASARLSSSPASKKVIAGISSAITRSCYRNSRGKAHAVPLSAQEPPPKGRKRITKQERKVRIVEFVDKFRASNDGKFPSVTNVCQQVGGSHYTVREVLQELKYNYTKLPLGNAKEAPLQGTVEVAEHARPKDEALVAHLKGTPEFAEHSRPKDDCVKNPYNRDSSKSNQEIQDVDDVLISPKDAATSTGMVEKTETREPVGSSHHNVETEAGKHDLNTSETFKTADGPTLSDQTESESMKVIKNKSSVSLGVEAKPDPGNQQKETEAKKLALENTEKILKASESSVSGQSGSDNVLKANVHDREHNPKHEAEESTSTGLFGSLKSFANGFRNFWKRL</sequence>
<dbReference type="PANTHER" id="PTHR34568">
    <property type="entry name" value="RRM DOMAIN-CONTAINING PROTEIN"/>
    <property type="match status" value="1"/>
</dbReference>
<accession>A0A3L6QJ44</accession>
<gene>
    <name evidence="3" type="ORF">C2845_PM12G10690</name>
</gene>
<comment type="caution">
    <text evidence="3">The sequence shown here is derived from an EMBL/GenBank/DDBJ whole genome shotgun (WGS) entry which is preliminary data.</text>
</comment>
<name>A0A3L6QJ44_PANMI</name>
<dbReference type="PANTHER" id="PTHR34568:SF4">
    <property type="entry name" value="OS02G0638000 PROTEIN"/>
    <property type="match status" value="1"/>
</dbReference>
<feature type="compositionally biased region" description="Basic and acidic residues" evidence="1">
    <location>
        <begin position="206"/>
        <end position="218"/>
    </location>
</feature>
<dbReference type="AlphaFoldDB" id="A0A3L6QJ44"/>
<dbReference type="InterPro" id="IPR058941">
    <property type="entry name" value="HTH_AT3G52170-like"/>
</dbReference>
<feature type="compositionally biased region" description="Basic and acidic residues" evidence="1">
    <location>
        <begin position="300"/>
        <end position="313"/>
    </location>
</feature>
<feature type="domain" description="AT3G52170-like helix-turn-helix" evidence="2">
    <location>
        <begin position="55"/>
        <end position="104"/>
    </location>
</feature>
<dbReference type="OrthoDB" id="1930826at2759"/>
<feature type="region of interest" description="Disordered" evidence="1">
    <location>
        <begin position="35"/>
        <end position="55"/>
    </location>
</feature>
<evidence type="ECO:0000256" key="1">
    <source>
        <dbReference type="SAM" id="MobiDB-lite"/>
    </source>
</evidence>
<feature type="region of interest" description="Disordered" evidence="1">
    <location>
        <begin position="142"/>
        <end position="268"/>
    </location>
</feature>
<dbReference type="Proteomes" id="UP000275267">
    <property type="component" value="Unassembled WGS sequence"/>
</dbReference>
<dbReference type="Pfam" id="PF25896">
    <property type="entry name" value="HTH_AT3G52170"/>
    <property type="match status" value="1"/>
</dbReference>
<reference evidence="4" key="1">
    <citation type="journal article" date="2019" name="Nat. Commun.">
        <title>The genome of broomcorn millet.</title>
        <authorList>
            <person name="Zou C."/>
            <person name="Miki D."/>
            <person name="Li D."/>
            <person name="Tang Q."/>
            <person name="Xiao L."/>
            <person name="Rajput S."/>
            <person name="Deng P."/>
            <person name="Jia W."/>
            <person name="Huang R."/>
            <person name="Zhang M."/>
            <person name="Sun Y."/>
            <person name="Hu J."/>
            <person name="Fu X."/>
            <person name="Schnable P.S."/>
            <person name="Li F."/>
            <person name="Zhang H."/>
            <person name="Feng B."/>
            <person name="Zhu X."/>
            <person name="Liu R."/>
            <person name="Schnable J.C."/>
            <person name="Zhu J.-K."/>
            <person name="Zhang H."/>
        </authorList>
    </citation>
    <scope>NUCLEOTIDE SEQUENCE [LARGE SCALE GENOMIC DNA]</scope>
</reference>
<dbReference type="STRING" id="4540.A0A3L6QJ44"/>
<evidence type="ECO:0000313" key="3">
    <source>
        <dbReference type="EMBL" id="RLM79416.1"/>
    </source>
</evidence>
<proteinExistence type="predicted"/>
<feature type="compositionally biased region" description="Basic and acidic residues" evidence="1">
    <location>
        <begin position="146"/>
        <end position="157"/>
    </location>
</feature>
<organism evidence="3 4">
    <name type="scientific">Panicum miliaceum</name>
    <name type="common">Proso millet</name>
    <name type="synonym">Broomcorn millet</name>
    <dbReference type="NCBI Taxonomy" id="4540"/>
    <lineage>
        <taxon>Eukaryota</taxon>
        <taxon>Viridiplantae</taxon>
        <taxon>Streptophyta</taxon>
        <taxon>Embryophyta</taxon>
        <taxon>Tracheophyta</taxon>
        <taxon>Spermatophyta</taxon>
        <taxon>Magnoliopsida</taxon>
        <taxon>Liliopsida</taxon>
        <taxon>Poales</taxon>
        <taxon>Poaceae</taxon>
        <taxon>PACMAD clade</taxon>
        <taxon>Panicoideae</taxon>
        <taxon>Panicodae</taxon>
        <taxon>Paniceae</taxon>
        <taxon>Panicinae</taxon>
        <taxon>Panicum</taxon>
        <taxon>Panicum sect. Panicum</taxon>
    </lineage>
</organism>
<keyword evidence="4" id="KW-1185">Reference proteome</keyword>
<evidence type="ECO:0000313" key="4">
    <source>
        <dbReference type="Proteomes" id="UP000275267"/>
    </source>
</evidence>
<feature type="compositionally biased region" description="Low complexity" evidence="1">
    <location>
        <begin position="283"/>
        <end position="293"/>
    </location>
</feature>